<comment type="caution">
    <text evidence="14">The sequence shown here is derived from an EMBL/GenBank/DDBJ whole genome shotgun (WGS) entry which is preliminary data.</text>
</comment>
<comment type="subcellular location">
    <subcellularLocation>
        <location evidence="1 12">Membrane</location>
        <topology evidence="1 12">Multi-pass membrane protein</topology>
    </subcellularLocation>
</comment>
<evidence type="ECO:0000256" key="7">
    <source>
        <dbReference type="ARBA" id="ARBA00023040"/>
    </source>
</evidence>
<evidence type="ECO:0000256" key="13">
    <source>
        <dbReference type="SAM" id="Phobius"/>
    </source>
</evidence>
<gene>
    <name evidence="14" type="ORF">GDO81_021698</name>
</gene>
<dbReference type="AlphaFoldDB" id="A0AAV6ZEC1"/>
<evidence type="ECO:0000313" key="15">
    <source>
        <dbReference type="Proteomes" id="UP000824782"/>
    </source>
</evidence>
<dbReference type="PANTHER" id="PTHR11394">
    <property type="entry name" value="TASTE RECEPTOR TYPE 2"/>
    <property type="match status" value="1"/>
</dbReference>
<comment type="similarity">
    <text evidence="2 11">Belongs to the G-protein coupled receptor T2R family.</text>
</comment>
<evidence type="ECO:0000256" key="10">
    <source>
        <dbReference type="ARBA" id="ARBA00023224"/>
    </source>
</evidence>
<evidence type="ECO:0000256" key="5">
    <source>
        <dbReference type="ARBA" id="ARBA00022692"/>
    </source>
</evidence>
<reference evidence="14" key="1">
    <citation type="thesis" date="2020" institute="ProQuest LLC" country="789 East Eisenhower Parkway, Ann Arbor, MI, USA">
        <title>Comparative Genomics and Chromosome Evolution.</title>
        <authorList>
            <person name="Mudd A.B."/>
        </authorList>
    </citation>
    <scope>NUCLEOTIDE SEQUENCE</scope>
    <source>
        <strain evidence="14">237g6f4</strain>
        <tissue evidence="14">Blood</tissue>
    </source>
</reference>
<dbReference type="InterPro" id="IPR007960">
    <property type="entry name" value="TAS2R"/>
</dbReference>
<feature type="transmembrane region" description="Helical" evidence="13">
    <location>
        <begin position="6"/>
        <end position="28"/>
    </location>
</feature>
<organism evidence="14 15">
    <name type="scientific">Engystomops pustulosus</name>
    <name type="common">Tungara frog</name>
    <name type="synonym">Physalaemus pustulosus</name>
    <dbReference type="NCBI Taxonomy" id="76066"/>
    <lineage>
        <taxon>Eukaryota</taxon>
        <taxon>Metazoa</taxon>
        <taxon>Chordata</taxon>
        <taxon>Craniata</taxon>
        <taxon>Vertebrata</taxon>
        <taxon>Euteleostomi</taxon>
        <taxon>Amphibia</taxon>
        <taxon>Batrachia</taxon>
        <taxon>Anura</taxon>
        <taxon>Neobatrachia</taxon>
        <taxon>Hyloidea</taxon>
        <taxon>Leptodactylidae</taxon>
        <taxon>Leiuperinae</taxon>
        <taxon>Engystomops</taxon>
    </lineage>
</organism>
<keyword evidence="4 12" id="KW-0716">Sensory transduction</keyword>
<evidence type="ECO:0000256" key="2">
    <source>
        <dbReference type="ARBA" id="ARBA00007376"/>
    </source>
</evidence>
<evidence type="ECO:0000256" key="3">
    <source>
        <dbReference type="ARBA" id="ARBA00022480"/>
    </source>
</evidence>
<name>A0AAV6ZEC1_ENGPU</name>
<keyword evidence="8 12" id="KW-0472">Membrane</keyword>
<evidence type="ECO:0000256" key="8">
    <source>
        <dbReference type="ARBA" id="ARBA00023136"/>
    </source>
</evidence>
<accession>A0AAV6ZEC1</accession>
<dbReference type="GO" id="GO:0033038">
    <property type="term" value="F:bitter taste receptor activity"/>
    <property type="evidence" value="ECO:0007669"/>
    <property type="project" value="InterPro"/>
</dbReference>
<dbReference type="Pfam" id="PF05296">
    <property type="entry name" value="TAS2R"/>
    <property type="match status" value="1"/>
</dbReference>
<feature type="transmembrane region" description="Helical" evidence="13">
    <location>
        <begin position="233"/>
        <end position="250"/>
    </location>
</feature>
<feature type="transmembrane region" description="Helical" evidence="13">
    <location>
        <begin position="40"/>
        <end position="61"/>
    </location>
</feature>
<feature type="transmembrane region" description="Helical" evidence="13">
    <location>
        <begin position="127"/>
        <end position="148"/>
    </location>
</feature>
<dbReference type="GO" id="GO:0004930">
    <property type="term" value="F:G protein-coupled receptor activity"/>
    <property type="evidence" value="ECO:0007669"/>
    <property type="project" value="UniProtKB-KW"/>
</dbReference>
<dbReference type="Proteomes" id="UP000824782">
    <property type="component" value="Unassembled WGS sequence"/>
</dbReference>
<evidence type="ECO:0000256" key="11">
    <source>
        <dbReference type="RuleBase" id="RU004423"/>
    </source>
</evidence>
<feature type="transmembrane region" description="Helical" evidence="13">
    <location>
        <begin position="262"/>
        <end position="283"/>
    </location>
</feature>
<dbReference type="GO" id="GO:0016020">
    <property type="term" value="C:membrane"/>
    <property type="evidence" value="ECO:0007669"/>
    <property type="project" value="UniProtKB-SubCell"/>
</dbReference>
<dbReference type="EMBL" id="WNYA01001926">
    <property type="protein sequence ID" value="KAG8544866.1"/>
    <property type="molecule type" value="Genomic_DNA"/>
</dbReference>
<feature type="transmembrane region" description="Helical" evidence="13">
    <location>
        <begin position="178"/>
        <end position="206"/>
    </location>
</feature>
<evidence type="ECO:0000313" key="14">
    <source>
        <dbReference type="EMBL" id="KAG8544866.1"/>
    </source>
</evidence>
<evidence type="ECO:0000256" key="6">
    <source>
        <dbReference type="ARBA" id="ARBA00022989"/>
    </source>
</evidence>
<evidence type="ECO:0000256" key="12">
    <source>
        <dbReference type="RuleBase" id="RU004424"/>
    </source>
</evidence>
<keyword evidence="6 13" id="KW-1133">Transmembrane helix</keyword>
<keyword evidence="15" id="KW-1185">Reference proteome</keyword>
<dbReference type="Gene3D" id="1.20.1070.10">
    <property type="entry name" value="Rhodopsin 7-helix transmembrane proteins"/>
    <property type="match status" value="1"/>
</dbReference>
<keyword evidence="10 12" id="KW-0807">Transducer</keyword>
<keyword evidence="7 12" id="KW-0297">G-protein coupled receptor</keyword>
<evidence type="ECO:0000256" key="1">
    <source>
        <dbReference type="ARBA" id="ARBA00004141"/>
    </source>
</evidence>
<protein>
    <recommendedName>
        <fullName evidence="12">Taste receptor type 2</fullName>
    </recommendedName>
</protein>
<dbReference type="SUPFAM" id="SSF81321">
    <property type="entry name" value="Family A G protein-coupled receptor-like"/>
    <property type="match status" value="1"/>
</dbReference>
<sequence length="312" mass="34916">MDPLLGVKLLVGIGAGVSGLVFNSWIVYVSSKDWRGVSHLSPPDLILTFMGLINITLQLVLSLDMSSIQTKLYSTYDQIHIRFLGLSIFLVSTNVWLTAWLSIYYCFRIVHFTGRILSLCKVRISRFLPNLLVVSTGASFLLGLLSFWNIHPVRVVDIFGNSAHNRTMSRSSLLVSSYYVTAAFVGSILPLILTLIPIVLTLSSLWRHIKRIKENKSVSCHPHTQAHVRAARTMGLLVSVHTCLLTAAIYQLSRTFNFNDTLMLFCWYFILLYPTLQALVIITGNSKLREAIKNMLSLGTFTCHQNGPSLPA</sequence>
<keyword evidence="9 12" id="KW-0675">Receptor</keyword>
<feature type="transmembrane region" description="Helical" evidence="13">
    <location>
        <begin position="81"/>
        <end position="107"/>
    </location>
</feature>
<keyword evidence="5 12" id="KW-0812">Transmembrane</keyword>
<proteinExistence type="inferred from homology"/>
<dbReference type="PANTHER" id="PTHR11394:SF47">
    <property type="entry name" value="TASTE RECEPTOR TYPE 2 MEMBER 40"/>
    <property type="match status" value="1"/>
</dbReference>
<evidence type="ECO:0000256" key="4">
    <source>
        <dbReference type="ARBA" id="ARBA00022606"/>
    </source>
</evidence>
<evidence type="ECO:0000256" key="9">
    <source>
        <dbReference type="ARBA" id="ARBA00023170"/>
    </source>
</evidence>
<keyword evidence="3 12" id="KW-0919">Taste</keyword>